<evidence type="ECO:0000259" key="2">
    <source>
        <dbReference type="PROSITE" id="PS50056"/>
    </source>
</evidence>
<dbReference type="InterPro" id="IPR029021">
    <property type="entry name" value="Prot-tyrosine_phosphatase-like"/>
</dbReference>
<dbReference type="GO" id="GO:0004725">
    <property type="term" value="F:protein tyrosine phosphatase activity"/>
    <property type="evidence" value="ECO:0007669"/>
    <property type="project" value="InterPro"/>
</dbReference>
<keyword evidence="4" id="KW-1185">Reference proteome</keyword>
<feature type="non-terminal residue" evidence="3">
    <location>
        <position position="67"/>
    </location>
</feature>
<dbReference type="InterPro" id="IPR000242">
    <property type="entry name" value="PTP_cat"/>
</dbReference>
<dbReference type="OrthoDB" id="6144703at2759"/>
<protein>
    <submittedName>
        <fullName evidence="3">PTPRA phosphatase</fullName>
    </submittedName>
</protein>
<dbReference type="PROSITE" id="PS50056">
    <property type="entry name" value="TYR_PHOSPHATASE_2"/>
    <property type="match status" value="1"/>
</dbReference>
<name>A0A7K6BFK5_UPUEP</name>
<feature type="non-terminal residue" evidence="3">
    <location>
        <position position="1"/>
    </location>
</feature>
<dbReference type="PROSITE" id="PS50055">
    <property type="entry name" value="TYR_PHOSPHATASE_PTP"/>
    <property type="match status" value="1"/>
</dbReference>
<dbReference type="EMBL" id="VZRI01013596">
    <property type="protein sequence ID" value="NWV01116.1"/>
    <property type="molecule type" value="Genomic_DNA"/>
</dbReference>
<evidence type="ECO:0000313" key="3">
    <source>
        <dbReference type="EMBL" id="NWV01116.1"/>
    </source>
</evidence>
<proteinExistence type="predicted"/>
<comment type="caution">
    <text evidence="3">The sequence shown here is derived from an EMBL/GenBank/DDBJ whole genome shotgun (WGS) entry which is preliminary data.</text>
</comment>
<dbReference type="Gene3D" id="3.90.190.10">
    <property type="entry name" value="Protein tyrosine phosphatase superfamily"/>
    <property type="match status" value="1"/>
</dbReference>
<evidence type="ECO:0000259" key="1">
    <source>
        <dbReference type="PROSITE" id="PS50055"/>
    </source>
</evidence>
<dbReference type="InterPro" id="IPR000387">
    <property type="entry name" value="Tyr_Pase_dom"/>
</dbReference>
<dbReference type="Proteomes" id="UP000544127">
    <property type="component" value="Unassembled WGS sequence"/>
</dbReference>
<reference evidence="3 4" key="1">
    <citation type="submission" date="2019-09" db="EMBL/GenBank/DDBJ databases">
        <title>Bird 10,000 Genomes (B10K) Project - Family phase.</title>
        <authorList>
            <person name="Zhang G."/>
        </authorList>
    </citation>
    <scope>NUCLEOTIDE SEQUENCE [LARGE SCALE GENOMIC DNA]</scope>
    <source>
        <strain evidence="3">B10K-DU-012-37</strain>
    </source>
</reference>
<feature type="domain" description="Tyrosine specific protein phosphatases" evidence="2">
    <location>
        <begin position="1"/>
        <end position="67"/>
    </location>
</feature>
<dbReference type="AlphaFoldDB" id="A0A7K6BFK5"/>
<dbReference type="Pfam" id="PF00102">
    <property type="entry name" value="Y_phosphatase"/>
    <property type="match status" value="1"/>
</dbReference>
<dbReference type="SUPFAM" id="SSF52799">
    <property type="entry name" value="(Phosphotyrosine protein) phosphatases II"/>
    <property type="match status" value="1"/>
</dbReference>
<organism evidence="3 4">
    <name type="scientific">Upupa epops</name>
    <name type="common">Eurasian hoopoe</name>
    <dbReference type="NCBI Taxonomy" id="57439"/>
    <lineage>
        <taxon>Eukaryota</taxon>
        <taxon>Metazoa</taxon>
        <taxon>Chordata</taxon>
        <taxon>Craniata</taxon>
        <taxon>Vertebrata</taxon>
        <taxon>Euteleostomi</taxon>
        <taxon>Archelosauria</taxon>
        <taxon>Archosauria</taxon>
        <taxon>Dinosauria</taxon>
        <taxon>Saurischia</taxon>
        <taxon>Theropoda</taxon>
        <taxon>Coelurosauria</taxon>
        <taxon>Aves</taxon>
        <taxon>Neognathae</taxon>
        <taxon>Neoaves</taxon>
        <taxon>Telluraves</taxon>
        <taxon>Coraciimorphae</taxon>
        <taxon>Bucerotiformes</taxon>
        <taxon>Upupidae</taxon>
        <taxon>Upupa</taxon>
    </lineage>
</organism>
<evidence type="ECO:0000313" key="4">
    <source>
        <dbReference type="Proteomes" id="UP000544127"/>
    </source>
</evidence>
<gene>
    <name evidence="3" type="primary">Ptpra_1</name>
    <name evidence="3" type="ORF">UPUEPO_R11279</name>
</gene>
<sequence length="67" mass="7478">LLGKVETHCQQSRDGRILVSCWDGASRSGIFCAAGFLCEQIQSDGLVDVSQAVRMLKRQRRQLIKDV</sequence>
<accession>A0A7K6BFK5</accession>
<feature type="domain" description="Tyrosine-protein phosphatase" evidence="1">
    <location>
        <begin position="1"/>
        <end position="67"/>
    </location>
</feature>